<dbReference type="EMBL" id="JAGMUV010000037">
    <property type="protein sequence ID" value="KAH7112644.1"/>
    <property type="molecule type" value="Genomic_DNA"/>
</dbReference>
<keyword evidence="2" id="KW-1185">Reference proteome</keyword>
<dbReference type="OrthoDB" id="5242955at2759"/>
<comment type="caution">
    <text evidence="1">The sequence shown here is derived from an EMBL/GenBank/DDBJ whole genome shotgun (WGS) entry which is preliminary data.</text>
</comment>
<organism evidence="1 2">
    <name type="scientific">Dactylonectria macrodidyma</name>
    <dbReference type="NCBI Taxonomy" id="307937"/>
    <lineage>
        <taxon>Eukaryota</taxon>
        <taxon>Fungi</taxon>
        <taxon>Dikarya</taxon>
        <taxon>Ascomycota</taxon>
        <taxon>Pezizomycotina</taxon>
        <taxon>Sordariomycetes</taxon>
        <taxon>Hypocreomycetidae</taxon>
        <taxon>Hypocreales</taxon>
        <taxon>Nectriaceae</taxon>
        <taxon>Dactylonectria</taxon>
    </lineage>
</organism>
<accession>A0A9P9D4W0</accession>
<evidence type="ECO:0000313" key="1">
    <source>
        <dbReference type="EMBL" id="KAH7112644.1"/>
    </source>
</evidence>
<dbReference type="AlphaFoldDB" id="A0A9P9D4W0"/>
<proteinExistence type="predicted"/>
<dbReference type="Proteomes" id="UP000738349">
    <property type="component" value="Unassembled WGS sequence"/>
</dbReference>
<gene>
    <name evidence="1" type="ORF">EDB81DRAFT_826833</name>
</gene>
<reference evidence="1" key="1">
    <citation type="journal article" date="2021" name="Nat. Commun.">
        <title>Genetic determinants of endophytism in the Arabidopsis root mycobiome.</title>
        <authorList>
            <person name="Mesny F."/>
            <person name="Miyauchi S."/>
            <person name="Thiergart T."/>
            <person name="Pickel B."/>
            <person name="Atanasova L."/>
            <person name="Karlsson M."/>
            <person name="Huettel B."/>
            <person name="Barry K.W."/>
            <person name="Haridas S."/>
            <person name="Chen C."/>
            <person name="Bauer D."/>
            <person name="Andreopoulos W."/>
            <person name="Pangilinan J."/>
            <person name="LaButti K."/>
            <person name="Riley R."/>
            <person name="Lipzen A."/>
            <person name="Clum A."/>
            <person name="Drula E."/>
            <person name="Henrissat B."/>
            <person name="Kohler A."/>
            <person name="Grigoriev I.V."/>
            <person name="Martin F.M."/>
            <person name="Hacquard S."/>
        </authorList>
    </citation>
    <scope>NUCLEOTIDE SEQUENCE</scope>
    <source>
        <strain evidence="1">MPI-CAGE-AT-0147</strain>
    </source>
</reference>
<evidence type="ECO:0000313" key="2">
    <source>
        <dbReference type="Proteomes" id="UP000738349"/>
    </source>
</evidence>
<protein>
    <submittedName>
        <fullName evidence="1">Uncharacterized protein</fullName>
    </submittedName>
</protein>
<name>A0A9P9D4W0_9HYPO</name>
<sequence length="169" mass="18813">MPRFYRRATCGCDHVLSAYSFRRNHAITWHTTQVAMIDQSRPKIIKDHPIGDGLDAFHASFKLICQDRCISCSPDALAQFDQGDLQKLSIDLILALQGLRVSRLLRSASGGKNLFSDPSRLGSSVNSDVVDLDRIIPLLNAVLTVDPDDALIWDQVYRAISEPTPPPDR</sequence>